<evidence type="ECO:0000313" key="2">
    <source>
        <dbReference type="EMBL" id="USY19811.1"/>
    </source>
</evidence>
<dbReference type="RefSeq" id="WP_254418989.1">
    <property type="nucleotide sequence ID" value="NZ_BAAAJB010000083.1"/>
</dbReference>
<proteinExistence type="predicted"/>
<evidence type="ECO:0000313" key="3">
    <source>
        <dbReference type="Proteomes" id="UP001055940"/>
    </source>
</evidence>
<dbReference type="Proteomes" id="UP001055940">
    <property type="component" value="Chromosome"/>
</dbReference>
<feature type="domain" description="DUF6891" evidence="1">
    <location>
        <begin position="14"/>
        <end position="200"/>
    </location>
</feature>
<dbReference type="Pfam" id="PF21831">
    <property type="entry name" value="DUF6891"/>
    <property type="match status" value="1"/>
</dbReference>
<reference evidence="2" key="1">
    <citation type="submission" date="2022-06" db="EMBL/GenBank/DDBJ databases">
        <authorList>
            <person name="Ping M."/>
        </authorList>
    </citation>
    <scope>NUCLEOTIDE SEQUENCE</scope>
    <source>
        <strain evidence="2">JCM11759T</strain>
    </source>
</reference>
<accession>A0ABY5D9P1</accession>
<dbReference type="InterPro" id="IPR054186">
    <property type="entry name" value="DUF6891"/>
</dbReference>
<keyword evidence="3" id="KW-1185">Reference proteome</keyword>
<organism evidence="2 3">
    <name type="scientific">Nocardiopsis exhalans</name>
    <dbReference type="NCBI Taxonomy" id="163604"/>
    <lineage>
        <taxon>Bacteria</taxon>
        <taxon>Bacillati</taxon>
        <taxon>Actinomycetota</taxon>
        <taxon>Actinomycetes</taxon>
        <taxon>Streptosporangiales</taxon>
        <taxon>Nocardiopsidaceae</taxon>
        <taxon>Nocardiopsis</taxon>
    </lineage>
</organism>
<evidence type="ECO:0000259" key="1">
    <source>
        <dbReference type="Pfam" id="PF21831"/>
    </source>
</evidence>
<sequence>MNLSWDFEVGIFSTLSNRIDLKIADGDASADSVWNMLSSVLESKIENDELTSGEAAKLRDDVRSHIQTTIDRHLRDQRTWTTPTSRERLVNAFLELEDNGILAQDGVHWTDSEARGSMRHQARTQEEHGAEPAVGIVYFTLQSAQYAVGGGSVMLGYEGFDDAVVGQRVVDTLREHDLDVTWNGDTSEKIEVAVDWRRRLPEPGADASAPGLVEVEIEAMGTLWGDHVMRPEVAFDIVQQGRWHRESRGWLRATVQSGGCIQLAWNKNELSLDSPNGKRVGEGLEDPYWHVTLDQVKQALWVVAHEDRRPLAELGEPLGDKIS</sequence>
<protein>
    <recommendedName>
        <fullName evidence="1">DUF6891 domain-containing protein</fullName>
    </recommendedName>
</protein>
<gene>
    <name evidence="2" type="ORF">NE857_32055</name>
</gene>
<name>A0ABY5D9P1_9ACTN</name>
<dbReference type="EMBL" id="CP099837">
    <property type="protein sequence ID" value="USY19811.1"/>
    <property type="molecule type" value="Genomic_DNA"/>
</dbReference>